<feature type="region of interest" description="Disordered" evidence="6">
    <location>
        <begin position="349"/>
        <end position="374"/>
    </location>
</feature>
<dbReference type="InterPro" id="IPR011009">
    <property type="entry name" value="Kinase-like_dom_sf"/>
</dbReference>
<feature type="compositionally biased region" description="Low complexity" evidence="6">
    <location>
        <begin position="353"/>
        <end position="371"/>
    </location>
</feature>
<dbReference type="PANTHER" id="PTHR43289">
    <property type="entry name" value="MITOGEN-ACTIVATED PROTEIN KINASE KINASE KINASE 20-RELATED"/>
    <property type="match status" value="1"/>
</dbReference>
<gene>
    <name evidence="8" type="ORF">FJZ00_13505</name>
</gene>
<protein>
    <recommendedName>
        <fullName evidence="1">non-specific serine/threonine protein kinase</fullName>
        <ecNumber evidence="1">2.7.11.1</ecNumber>
    </recommendedName>
</protein>
<dbReference type="EMBL" id="VGJX01000890">
    <property type="protein sequence ID" value="MBM3276164.1"/>
    <property type="molecule type" value="Genomic_DNA"/>
</dbReference>
<dbReference type="CDD" id="cd14014">
    <property type="entry name" value="STKc_PknB_like"/>
    <property type="match status" value="1"/>
</dbReference>
<accession>A0A937X8M0</accession>
<dbReference type="Gene3D" id="1.10.510.10">
    <property type="entry name" value="Transferase(Phosphotransferase) domain 1"/>
    <property type="match status" value="1"/>
</dbReference>
<dbReference type="PROSITE" id="PS50011">
    <property type="entry name" value="PROTEIN_KINASE_DOM"/>
    <property type="match status" value="1"/>
</dbReference>
<dbReference type="EC" id="2.7.11.1" evidence="1"/>
<dbReference type="Pfam" id="PF00069">
    <property type="entry name" value="Pkinase"/>
    <property type="match status" value="1"/>
</dbReference>
<sequence>MTRLRHPNTVEVYDYGQLSDGTPYFTMEVVPGHGLDEKLPISADDFRSFALQLVRALGYIHRQNLVHCDIKPENIRITPEGVVKLMDFGLMVDAGTAGGTIRGTIAYMAPEVARRGKIDARADLYSFGALAYHLLAGDPPFPGVDPVSVLRAHLETDAPSLRSLVPAIPPDLEDMVARLLEKDPRARFQSAGELLVALGDETAAEGEAMLLGSPLVGRQTQLDELAGHLDALQAGRGGQVWLVGDLGIGKTRLLEEFRFQVQLAEVPILVGRATEGMAPYGPFLEVLRGLIPMVPAEVVGRHRGLLARLLPELDDGGPVLHLEPNQEQHRLRAAFGELFAEALTSRVGAGKGATAQQTPGQPAPGQSAPEPSEGRIAPAAERIPDAGEVGRSATGGLVLALDDWHLADDMSRKLLAYLLRNLANSSLLVVVATRAVEDDAQDVQALTLPALKDSDVAEMVKAMLGGSDVAGDFLESFARLTGGSPLYIESSLRHLRENGIILSDGRRWVAKTALTAKHLPGSIKDLLR</sequence>
<evidence type="ECO:0000259" key="7">
    <source>
        <dbReference type="PROSITE" id="PS50011"/>
    </source>
</evidence>
<dbReference type="SMART" id="SM00220">
    <property type="entry name" value="S_TKc"/>
    <property type="match status" value="1"/>
</dbReference>
<evidence type="ECO:0000256" key="4">
    <source>
        <dbReference type="ARBA" id="ARBA00022777"/>
    </source>
</evidence>
<dbReference type="InterPro" id="IPR041664">
    <property type="entry name" value="AAA_16"/>
</dbReference>
<keyword evidence="2" id="KW-0808">Transferase</keyword>
<dbReference type="GO" id="GO:0004674">
    <property type="term" value="F:protein serine/threonine kinase activity"/>
    <property type="evidence" value="ECO:0007669"/>
    <property type="project" value="UniProtKB-EC"/>
</dbReference>
<organism evidence="8 9">
    <name type="scientific">Candidatus Tanganyikabacteria bacterium</name>
    <dbReference type="NCBI Taxonomy" id="2961651"/>
    <lineage>
        <taxon>Bacteria</taxon>
        <taxon>Bacillati</taxon>
        <taxon>Candidatus Sericytochromatia</taxon>
        <taxon>Candidatus Tanganyikabacteria</taxon>
    </lineage>
</organism>
<evidence type="ECO:0000313" key="8">
    <source>
        <dbReference type="EMBL" id="MBM3276164.1"/>
    </source>
</evidence>
<dbReference type="PANTHER" id="PTHR43289:SF6">
    <property type="entry name" value="SERINE_THREONINE-PROTEIN KINASE NEKL-3"/>
    <property type="match status" value="1"/>
</dbReference>
<dbReference type="Proteomes" id="UP000703893">
    <property type="component" value="Unassembled WGS sequence"/>
</dbReference>
<feature type="domain" description="Protein kinase" evidence="7">
    <location>
        <begin position="1"/>
        <end position="210"/>
    </location>
</feature>
<keyword evidence="3" id="KW-0547">Nucleotide-binding</keyword>
<dbReference type="GO" id="GO:0005524">
    <property type="term" value="F:ATP binding"/>
    <property type="evidence" value="ECO:0007669"/>
    <property type="project" value="UniProtKB-KW"/>
</dbReference>
<dbReference type="AlphaFoldDB" id="A0A937X8M0"/>
<feature type="non-terminal residue" evidence="8">
    <location>
        <position position="528"/>
    </location>
</feature>
<evidence type="ECO:0000256" key="5">
    <source>
        <dbReference type="ARBA" id="ARBA00022840"/>
    </source>
</evidence>
<evidence type="ECO:0000256" key="2">
    <source>
        <dbReference type="ARBA" id="ARBA00022679"/>
    </source>
</evidence>
<reference evidence="8 9" key="1">
    <citation type="submission" date="2019-03" db="EMBL/GenBank/DDBJ databases">
        <title>Lake Tanganyika Metagenome-Assembled Genomes (MAGs).</title>
        <authorList>
            <person name="Tran P."/>
        </authorList>
    </citation>
    <scope>NUCLEOTIDE SEQUENCE [LARGE SCALE GENOMIC DNA]</scope>
    <source>
        <strain evidence="8">K_DeepCast_65m_m2_236</strain>
    </source>
</reference>
<evidence type="ECO:0000256" key="1">
    <source>
        <dbReference type="ARBA" id="ARBA00012513"/>
    </source>
</evidence>
<comment type="caution">
    <text evidence="8">The sequence shown here is derived from an EMBL/GenBank/DDBJ whole genome shotgun (WGS) entry which is preliminary data.</text>
</comment>
<evidence type="ECO:0000313" key="9">
    <source>
        <dbReference type="Proteomes" id="UP000703893"/>
    </source>
</evidence>
<name>A0A937X8M0_9BACT</name>
<evidence type="ECO:0000256" key="6">
    <source>
        <dbReference type="SAM" id="MobiDB-lite"/>
    </source>
</evidence>
<evidence type="ECO:0000256" key="3">
    <source>
        <dbReference type="ARBA" id="ARBA00022741"/>
    </source>
</evidence>
<dbReference type="InterPro" id="IPR027417">
    <property type="entry name" value="P-loop_NTPase"/>
</dbReference>
<proteinExistence type="predicted"/>
<keyword evidence="4 8" id="KW-0418">Kinase</keyword>
<dbReference type="InterPro" id="IPR000719">
    <property type="entry name" value="Prot_kinase_dom"/>
</dbReference>
<dbReference type="SUPFAM" id="SSF52540">
    <property type="entry name" value="P-loop containing nucleoside triphosphate hydrolases"/>
    <property type="match status" value="1"/>
</dbReference>
<dbReference type="SUPFAM" id="SSF56112">
    <property type="entry name" value="Protein kinase-like (PK-like)"/>
    <property type="match status" value="1"/>
</dbReference>
<keyword evidence="5" id="KW-0067">ATP-binding</keyword>
<dbReference type="Pfam" id="PF13191">
    <property type="entry name" value="AAA_16"/>
    <property type="match status" value="1"/>
</dbReference>